<dbReference type="SUPFAM" id="SSF88946">
    <property type="entry name" value="Sigma2 domain of RNA polymerase sigma factors"/>
    <property type="match status" value="1"/>
</dbReference>
<keyword evidence="2" id="KW-0731">Sigma factor</keyword>
<dbReference type="InterPro" id="IPR039425">
    <property type="entry name" value="RNA_pol_sigma-70-like"/>
</dbReference>
<dbReference type="PANTHER" id="PTHR43133:SF46">
    <property type="entry name" value="RNA POLYMERASE SIGMA-70 FACTOR ECF SUBFAMILY"/>
    <property type="match status" value="1"/>
</dbReference>
<keyword evidence="1" id="KW-0805">Transcription regulation</keyword>
<protein>
    <recommendedName>
        <fullName evidence="4">RNA polymerase sigma-70 region 2 domain-containing protein</fullName>
    </recommendedName>
</protein>
<organism evidence="5 6">
    <name type="scientific">Olivibacter ginsenosidimutans</name>
    <dbReference type="NCBI Taxonomy" id="1176537"/>
    <lineage>
        <taxon>Bacteria</taxon>
        <taxon>Pseudomonadati</taxon>
        <taxon>Bacteroidota</taxon>
        <taxon>Sphingobacteriia</taxon>
        <taxon>Sphingobacteriales</taxon>
        <taxon>Sphingobacteriaceae</taxon>
        <taxon>Olivibacter</taxon>
    </lineage>
</organism>
<dbReference type="Pfam" id="PF04542">
    <property type="entry name" value="Sigma70_r2"/>
    <property type="match status" value="1"/>
</dbReference>
<evidence type="ECO:0000256" key="1">
    <source>
        <dbReference type="ARBA" id="ARBA00023015"/>
    </source>
</evidence>
<dbReference type="InterPro" id="IPR013325">
    <property type="entry name" value="RNA_pol_sigma_r2"/>
</dbReference>
<keyword evidence="6" id="KW-1185">Reference proteome</keyword>
<sequence length="62" mass="7592">MNLWNDQKLLSLVAGGDRKAFKQLFNTYHQKLALFLYRLTRDRWLAEELVQDVFVNIWHRRD</sequence>
<proteinExistence type="predicted"/>
<evidence type="ECO:0000313" key="5">
    <source>
        <dbReference type="EMBL" id="GAA4777755.1"/>
    </source>
</evidence>
<gene>
    <name evidence="5" type="ORF">GCM10023231_00180</name>
</gene>
<dbReference type="InterPro" id="IPR007627">
    <property type="entry name" value="RNA_pol_sigma70_r2"/>
</dbReference>
<evidence type="ECO:0000256" key="3">
    <source>
        <dbReference type="ARBA" id="ARBA00023163"/>
    </source>
</evidence>
<name>A0ABP9AC41_9SPHI</name>
<comment type="caution">
    <text evidence="5">The sequence shown here is derived from an EMBL/GenBank/DDBJ whole genome shotgun (WGS) entry which is preliminary data.</text>
</comment>
<reference evidence="6" key="1">
    <citation type="journal article" date="2019" name="Int. J. Syst. Evol. Microbiol.">
        <title>The Global Catalogue of Microorganisms (GCM) 10K type strain sequencing project: providing services to taxonomists for standard genome sequencing and annotation.</title>
        <authorList>
            <consortium name="The Broad Institute Genomics Platform"/>
            <consortium name="The Broad Institute Genome Sequencing Center for Infectious Disease"/>
            <person name="Wu L."/>
            <person name="Ma J."/>
        </authorList>
    </citation>
    <scope>NUCLEOTIDE SEQUENCE [LARGE SCALE GENOMIC DNA]</scope>
    <source>
        <strain evidence="6">JCM 18200</strain>
    </source>
</reference>
<dbReference type="RefSeq" id="WP_345229628.1">
    <property type="nucleotide sequence ID" value="NZ_BAABIQ010000001.1"/>
</dbReference>
<evidence type="ECO:0000313" key="6">
    <source>
        <dbReference type="Proteomes" id="UP001501411"/>
    </source>
</evidence>
<accession>A0ABP9AC41</accession>
<dbReference type="PANTHER" id="PTHR43133">
    <property type="entry name" value="RNA POLYMERASE ECF-TYPE SIGMA FACTO"/>
    <property type="match status" value="1"/>
</dbReference>
<dbReference type="EMBL" id="BAABIQ010000001">
    <property type="protein sequence ID" value="GAA4777755.1"/>
    <property type="molecule type" value="Genomic_DNA"/>
</dbReference>
<dbReference type="Proteomes" id="UP001501411">
    <property type="component" value="Unassembled WGS sequence"/>
</dbReference>
<evidence type="ECO:0000256" key="2">
    <source>
        <dbReference type="ARBA" id="ARBA00023082"/>
    </source>
</evidence>
<evidence type="ECO:0000259" key="4">
    <source>
        <dbReference type="Pfam" id="PF04542"/>
    </source>
</evidence>
<feature type="domain" description="RNA polymerase sigma-70 region 2" evidence="4">
    <location>
        <begin position="24"/>
        <end position="61"/>
    </location>
</feature>
<keyword evidence="3" id="KW-0804">Transcription</keyword>
<dbReference type="Gene3D" id="1.10.1740.10">
    <property type="match status" value="1"/>
</dbReference>